<proteinExistence type="predicted"/>
<dbReference type="InterPro" id="IPR009040">
    <property type="entry name" value="Ferritin-like_diiron"/>
</dbReference>
<feature type="domain" description="Ferritin-like diiron" evidence="1">
    <location>
        <begin position="170"/>
        <end position="237"/>
    </location>
</feature>
<dbReference type="CDD" id="cd00657">
    <property type="entry name" value="Ferritin_like"/>
    <property type="match status" value="1"/>
</dbReference>
<dbReference type="EMBL" id="CP003555">
    <property type="protein sequence ID" value="AFK61958.1"/>
    <property type="molecule type" value="Genomic_DNA"/>
</dbReference>
<evidence type="ECO:0000259" key="1">
    <source>
        <dbReference type="PROSITE" id="PS50905"/>
    </source>
</evidence>
<keyword evidence="3" id="KW-1185">Reference proteome</keyword>
<organism evidence="2 3">
    <name type="scientific">Advenella kashmirensis (strain DSM 17095 / LMG 22695 / WT001)</name>
    <name type="common">Tetrathiobacter kashmirensis</name>
    <dbReference type="NCBI Taxonomy" id="1036672"/>
    <lineage>
        <taxon>Bacteria</taxon>
        <taxon>Pseudomonadati</taxon>
        <taxon>Pseudomonadota</taxon>
        <taxon>Betaproteobacteria</taxon>
        <taxon>Burkholderiales</taxon>
        <taxon>Alcaligenaceae</taxon>
    </lineage>
</organism>
<dbReference type="STRING" id="1036672.TKWG_07705"/>
<dbReference type="Gene3D" id="1.20.1260.10">
    <property type="match status" value="1"/>
</dbReference>
<evidence type="ECO:0000313" key="2">
    <source>
        <dbReference type="EMBL" id="AFK61958.1"/>
    </source>
</evidence>
<dbReference type="Proteomes" id="UP000005267">
    <property type="component" value="Chromosome"/>
</dbReference>
<dbReference type="InterPro" id="IPR009078">
    <property type="entry name" value="Ferritin-like_SF"/>
</dbReference>
<reference evidence="3" key="2">
    <citation type="journal article" date="2013" name="PLoS ONE">
        <title>Genome implosion elicits host-confinement in Alcaligenaceae: evidence from the comparative genomics of Tetrathiobacter kashmirensis, a pathogen in the making.</title>
        <authorList>
            <person name="Ghosh W."/>
            <person name="Alam M."/>
            <person name="Roy C."/>
            <person name="Pyne P."/>
            <person name="George A."/>
            <person name="Chakraborty R."/>
            <person name="Majumder S."/>
            <person name="Agarwal A."/>
            <person name="Chakraborty S."/>
            <person name="Majumdar S."/>
            <person name="Gupta S.K."/>
        </authorList>
    </citation>
    <scope>NUCLEOTIDE SEQUENCE [LARGE SCALE GENOMIC DNA]</scope>
    <source>
        <strain evidence="3">WT001</strain>
    </source>
</reference>
<dbReference type="HOGENOM" id="CLU_1102280_0_0_4"/>
<dbReference type="RefSeq" id="WP_014750049.1">
    <property type="nucleotide sequence ID" value="NC_017964.1"/>
</dbReference>
<reference evidence="2 3" key="1">
    <citation type="journal article" date="2011" name="J. Bacteriol.">
        <title>Whole-genome shotgun sequencing of the sulfur-oxidizing chemoautotroph Tetrathiobacter kashmirensis.</title>
        <authorList>
            <person name="Ghosh W."/>
            <person name="George A."/>
            <person name="Agarwal A."/>
            <person name="Raj P."/>
            <person name="Alam M."/>
            <person name="Pyne P."/>
            <person name="Das Gupta S.K."/>
        </authorList>
    </citation>
    <scope>NUCLEOTIDE SEQUENCE [LARGE SCALE GENOMIC DNA]</scope>
    <source>
        <strain evidence="2 3">WT001</strain>
    </source>
</reference>
<name>I3UAC0_ADVKW</name>
<dbReference type="SUPFAM" id="SSF47240">
    <property type="entry name" value="Ferritin-like"/>
    <property type="match status" value="1"/>
</dbReference>
<dbReference type="OrthoDB" id="5291582at2"/>
<dbReference type="AlphaFoldDB" id="I3UAC0"/>
<evidence type="ECO:0000313" key="3">
    <source>
        <dbReference type="Proteomes" id="UP000005267"/>
    </source>
</evidence>
<dbReference type="InterPro" id="IPR012347">
    <property type="entry name" value="Ferritin-like"/>
</dbReference>
<protein>
    <recommendedName>
        <fullName evidence="1">Ferritin-like diiron domain-containing protein</fullName>
    </recommendedName>
</protein>
<sequence length="237" mass="25854">MQKHDTPGTNRSGSTLNPSLIQTQLAFAESVAATPVQGSENIKTVRMQYIAHADVVGSPAPLLNQDSALGKALSERGLEAQIFADKLGQRLAFERSGVRLYEALMDKVLATEFAGKPELTADIGHICQEETEHFLMLKNIMEYLGADPTAITPAANVSGVAAQGFLQVITDPRTTLPQCLEAMLSLELTDSTCWEHLIEAADKADMDAVTENFRQAAETEKEHVQIIEKWLKAVTYV</sequence>
<accession>I3UAC0</accession>
<dbReference type="PROSITE" id="PS50905">
    <property type="entry name" value="FERRITIN_LIKE"/>
    <property type="match status" value="1"/>
</dbReference>
<dbReference type="KEGG" id="aka:TKWG_07705"/>
<gene>
    <name evidence="2" type="ordered locus">TKWG_07705</name>
</gene>